<evidence type="ECO:0000256" key="5">
    <source>
        <dbReference type="ARBA" id="ARBA00023034"/>
    </source>
</evidence>
<name>A0A8S1IXF5_9CHLO</name>
<dbReference type="Pfam" id="PF04099">
    <property type="entry name" value="Sybindin"/>
    <property type="match status" value="1"/>
</dbReference>
<dbReference type="EMBL" id="CAJHUC010000399">
    <property type="protein sequence ID" value="CAD7695874.1"/>
    <property type="molecule type" value="Genomic_DNA"/>
</dbReference>
<evidence type="ECO:0000256" key="7">
    <source>
        <dbReference type="RuleBase" id="RU366065"/>
    </source>
</evidence>
<keyword evidence="4 7" id="KW-0931">ER-Golgi transport</keyword>
<dbReference type="GO" id="GO:0006888">
    <property type="term" value="P:endoplasmic reticulum to Golgi vesicle-mediated transport"/>
    <property type="evidence" value="ECO:0007669"/>
    <property type="project" value="UniProtKB-UniRule"/>
</dbReference>
<comment type="subunit">
    <text evidence="7">Part of the multisubunit transport protein particle (TRAPP) complex.</text>
</comment>
<evidence type="ECO:0000256" key="2">
    <source>
        <dbReference type="ARBA" id="ARBA00022448"/>
    </source>
</evidence>
<keyword evidence="9" id="KW-1185">Reference proteome</keyword>
<comment type="caution">
    <text evidence="8">The sequence shown here is derived from an EMBL/GenBank/DDBJ whole genome shotgun (WGS) entry which is preliminary data.</text>
</comment>
<comment type="similarity">
    <text evidence="6">Belongs to the TRAPP small subunits family. TRAPPC4 subfamily.</text>
</comment>
<evidence type="ECO:0000256" key="4">
    <source>
        <dbReference type="ARBA" id="ARBA00022892"/>
    </source>
</evidence>
<keyword evidence="5 7" id="KW-0333">Golgi apparatus</keyword>
<keyword evidence="2 7" id="KW-0813">Transport</keyword>
<dbReference type="OrthoDB" id="246406at2759"/>
<evidence type="ECO:0000313" key="9">
    <source>
        <dbReference type="Proteomes" id="UP000708148"/>
    </source>
</evidence>
<dbReference type="GO" id="GO:0030008">
    <property type="term" value="C:TRAPP complex"/>
    <property type="evidence" value="ECO:0007669"/>
    <property type="project" value="UniProtKB-UniRule"/>
</dbReference>
<dbReference type="GO" id="GO:0005794">
    <property type="term" value="C:Golgi apparatus"/>
    <property type="evidence" value="ECO:0007669"/>
    <property type="project" value="UniProtKB-SubCell"/>
</dbReference>
<dbReference type="Gene3D" id="3.30.450.70">
    <property type="match status" value="1"/>
</dbReference>
<dbReference type="GO" id="GO:0005783">
    <property type="term" value="C:endoplasmic reticulum"/>
    <property type="evidence" value="ECO:0007669"/>
    <property type="project" value="UniProtKB-SubCell"/>
</dbReference>
<dbReference type="CDD" id="cd14856">
    <property type="entry name" value="TRAPPC4_synbindin"/>
    <property type="match status" value="1"/>
</dbReference>
<accession>A0A8S1IXF5</accession>
<dbReference type="SMART" id="SM01399">
    <property type="entry name" value="Sybindin"/>
    <property type="match status" value="1"/>
</dbReference>
<dbReference type="InterPro" id="IPR007233">
    <property type="entry name" value="TRAPPC"/>
</dbReference>
<comment type="subcellular location">
    <subcellularLocation>
        <location evidence="7">Endoplasmic reticulum</location>
    </subcellularLocation>
    <subcellularLocation>
        <location evidence="7">Golgi apparatus</location>
        <location evidence="7">cis-Golgi network</location>
    </subcellularLocation>
    <subcellularLocation>
        <location evidence="1">Golgi apparatus</location>
    </subcellularLocation>
</comment>
<sequence length="138" mass="15603">MALIYSLYIINKSGGLIFHKDFAPISRVDLNDSLRLASIWHSLNAISVQLSPVPSCTGIELLEAETFNLHSFQSVTGTKFVLVVDPRASSVPAFLQRVYQLYTDYVLKNPFYEVEMPIRCELFDAHIEAAVQKYPMMS</sequence>
<organism evidence="8 9">
    <name type="scientific">Ostreobium quekettii</name>
    <dbReference type="NCBI Taxonomy" id="121088"/>
    <lineage>
        <taxon>Eukaryota</taxon>
        <taxon>Viridiplantae</taxon>
        <taxon>Chlorophyta</taxon>
        <taxon>core chlorophytes</taxon>
        <taxon>Ulvophyceae</taxon>
        <taxon>TCBD clade</taxon>
        <taxon>Bryopsidales</taxon>
        <taxon>Ostreobineae</taxon>
        <taxon>Ostreobiaceae</taxon>
        <taxon>Ostreobium</taxon>
    </lineage>
</organism>
<dbReference type="PANTHER" id="PTHR23249:SF15">
    <property type="entry name" value="TRAFFICKING PROTEIN PARTICLE COMPLEX SUBUNIT 4"/>
    <property type="match status" value="1"/>
</dbReference>
<keyword evidence="3 7" id="KW-0256">Endoplasmic reticulum</keyword>
<reference evidence="8" key="1">
    <citation type="submission" date="2020-12" db="EMBL/GenBank/DDBJ databases">
        <authorList>
            <person name="Iha C."/>
        </authorList>
    </citation>
    <scope>NUCLEOTIDE SEQUENCE</scope>
</reference>
<evidence type="ECO:0000256" key="3">
    <source>
        <dbReference type="ARBA" id="ARBA00022824"/>
    </source>
</evidence>
<evidence type="ECO:0000256" key="1">
    <source>
        <dbReference type="ARBA" id="ARBA00004555"/>
    </source>
</evidence>
<dbReference type="FunFam" id="3.30.450.70:FF:000007">
    <property type="entry name" value="Putative sybindin-like family protein"/>
    <property type="match status" value="1"/>
</dbReference>
<proteinExistence type="inferred from homology"/>
<dbReference type="AlphaFoldDB" id="A0A8S1IXF5"/>
<dbReference type="SUPFAM" id="SSF64356">
    <property type="entry name" value="SNARE-like"/>
    <property type="match status" value="1"/>
</dbReference>
<dbReference type="Proteomes" id="UP000708148">
    <property type="component" value="Unassembled WGS sequence"/>
</dbReference>
<dbReference type="PANTHER" id="PTHR23249">
    <property type="entry name" value="TRAFFICKING PROTEIN PARTICLE COMPLEX SUBUNIT"/>
    <property type="match status" value="1"/>
</dbReference>
<gene>
    <name evidence="8" type="ORF">OSTQU699_LOCUS1235</name>
</gene>
<dbReference type="InterPro" id="IPR011012">
    <property type="entry name" value="Longin-like_dom_sf"/>
</dbReference>
<protein>
    <recommendedName>
        <fullName evidence="7">Trafficking protein particle complex subunit</fullName>
    </recommendedName>
</protein>
<evidence type="ECO:0000256" key="6">
    <source>
        <dbReference type="ARBA" id="ARBA00038179"/>
    </source>
</evidence>
<evidence type="ECO:0000313" key="8">
    <source>
        <dbReference type="EMBL" id="CAD7695874.1"/>
    </source>
</evidence>